<organism evidence="1 2">
    <name type="scientific">Panicum virgatum</name>
    <name type="common">Blackwell switchgrass</name>
    <dbReference type="NCBI Taxonomy" id="38727"/>
    <lineage>
        <taxon>Eukaryota</taxon>
        <taxon>Viridiplantae</taxon>
        <taxon>Streptophyta</taxon>
        <taxon>Embryophyta</taxon>
        <taxon>Tracheophyta</taxon>
        <taxon>Spermatophyta</taxon>
        <taxon>Magnoliopsida</taxon>
        <taxon>Liliopsida</taxon>
        <taxon>Poales</taxon>
        <taxon>Poaceae</taxon>
        <taxon>PACMAD clade</taxon>
        <taxon>Panicoideae</taxon>
        <taxon>Panicodae</taxon>
        <taxon>Paniceae</taxon>
        <taxon>Panicinae</taxon>
        <taxon>Panicum</taxon>
        <taxon>Panicum sect. Hiantes</taxon>
    </lineage>
</organism>
<comment type="caution">
    <text evidence="1">The sequence shown here is derived from an EMBL/GenBank/DDBJ whole genome shotgun (WGS) entry which is preliminary data.</text>
</comment>
<dbReference type="PANTHER" id="PTHR33377">
    <property type="entry name" value="OS10G0134700 PROTEIN-RELATED"/>
    <property type="match status" value="1"/>
</dbReference>
<proteinExistence type="predicted"/>
<dbReference type="InterPro" id="IPR027417">
    <property type="entry name" value="P-loop_NTPase"/>
</dbReference>
<dbReference type="Proteomes" id="UP000823388">
    <property type="component" value="Chromosome 9N"/>
</dbReference>
<dbReference type="PANTHER" id="PTHR33377:SF16">
    <property type="entry name" value="RX N-TERMINAL DOMAIN-CONTAINING PROTEIN"/>
    <property type="match status" value="1"/>
</dbReference>
<accession>A0A8T0MQ48</accession>
<reference evidence="1" key="1">
    <citation type="submission" date="2020-05" db="EMBL/GenBank/DDBJ databases">
        <title>WGS assembly of Panicum virgatum.</title>
        <authorList>
            <person name="Lovell J.T."/>
            <person name="Jenkins J."/>
            <person name="Shu S."/>
            <person name="Juenger T.E."/>
            <person name="Schmutz J."/>
        </authorList>
    </citation>
    <scope>NUCLEOTIDE SEQUENCE</scope>
    <source>
        <strain evidence="1">AP13</strain>
    </source>
</reference>
<protein>
    <recommendedName>
        <fullName evidence="3">Rx N-terminal domain-containing protein</fullName>
    </recommendedName>
</protein>
<sequence>MDLASSAVASDLASRFISFLIHRFSTGSCPEEKVEKLQHLLQRVETVVEEADGRYITNSGMLSQLRMLEDAMYRGYHALHNFNYGGFEGPGKVGRKGSLSSLYFATPLKRFHRSGSGDAIPCSGQELQSALASLEAAVANMTEFVILLGGCERMSRRPYDTYLYMENFMFGRHAEKQQAINILLQPSPLNNSAPTVLPIVGGHLVGKKTLVAHVCGDERVRAHFSNILHLNSDNLQIVDHERYISERALVIVELTADIRDEDWMKFYSVVSRMGQGSKVILITRLENLSRFGTVKPVCLNSLSYEEYSYLFKVLSFGSTNMDDHPRLASMVQEFPLLLRGSLISVYAFADMLKKNMSAQFWASVLDRFRAVVDSNLCIFGEHPKLLLERDRPTDIARFISPSTPSLRLMPPRSKADTQERPLPMLTFAELMVDPRILPKGDFDLVTWKSKIAPYGEYVHFVLADHAEQQPEGLPTRRKRPAVFL</sequence>
<keyword evidence="2" id="KW-1185">Reference proteome</keyword>
<dbReference type="AlphaFoldDB" id="A0A8T0MQ48"/>
<name>A0A8T0MQ48_PANVG</name>
<dbReference type="SUPFAM" id="SSF52540">
    <property type="entry name" value="P-loop containing nucleoside triphosphate hydrolases"/>
    <property type="match status" value="1"/>
</dbReference>
<evidence type="ECO:0000313" key="2">
    <source>
        <dbReference type="Proteomes" id="UP000823388"/>
    </source>
</evidence>
<evidence type="ECO:0000313" key="1">
    <source>
        <dbReference type="EMBL" id="KAG2538808.1"/>
    </source>
</evidence>
<evidence type="ECO:0008006" key="3">
    <source>
        <dbReference type="Google" id="ProtNLM"/>
    </source>
</evidence>
<gene>
    <name evidence="1" type="ORF">PVAP13_9NG346700</name>
</gene>
<dbReference type="OrthoDB" id="593438at2759"/>
<dbReference type="EMBL" id="CM029054">
    <property type="protein sequence ID" value="KAG2538808.1"/>
    <property type="molecule type" value="Genomic_DNA"/>
</dbReference>